<reference evidence="10 11" key="1">
    <citation type="journal article" date="2019" name="Int. J. Syst. Evol. Microbiol.">
        <title>Capsulimonas corticalis gen. nov., sp. nov., an aerobic capsulated bacterium, of a novel bacterial order, Capsulimonadales ord. nov., of the class Armatimonadia of the phylum Armatimonadetes.</title>
        <authorList>
            <person name="Li J."/>
            <person name="Kudo C."/>
            <person name="Tonouchi A."/>
        </authorList>
    </citation>
    <scope>NUCLEOTIDE SEQUENCE [LARGE SCALE GENOMIC DNA]</scope>
    <source>
        <strain evidence="10 11">AX-7</strain>
    </source>
</reference>
<dbReference type="HAMAP" id="MF_00151">
    <property type="entry name" value="PPAT_bact"/>
    <property type="match status" value="1"/>
</dbReference>
<proteinExistence type="inferred from homology"/>
<evidence type="ECO:0000256" key="3">
    <source>
        <dbReference type="ARBA" id="ARBA00022695"/>
    </source>
</evidence>
<dbReference type="InterPro" id="IPR001980">
    <property type="entry name" value="PPAT"/>
</dbReference>
<dbReference type="InterPro" id="IPR004821">
    <property type="entry name" value="Cyt_trans-like"/>
</dbReference>
<name>A0A402CXM7_9BACT</name>
<keyword evidence="11" id="KW-1185">Reference proteome</keyword>
<dbReference type="FunCoup" id="A0A402CXM7">
    <property type="interactions" value="472"/>
</dbReference>
<evidence type="ECO:0000256" key="6">
    <source>
        <dbReference type="ARBA" id="ARBA00022842"/>
    </source>
</evidence>
<keyword evidence="1 9" id="KW-0963">Cytoplasm</keyword>
<dbReference type="PANTHER" id="PTHR21342:SF1">
    <property type="entry name" value="PHOSPHOPANTETHEINE ADENYLYLTRANSFERASE"/>
    <property type="match status" value="1"/>
</dbReference>
<dbReference type="GO" id="GO:0015937">
    <property type="term" value="P:coenzyme A biosynthetic process"/>
    <property type="evidence" value="ECO:0007669"/>
    <property type="project" value="UniProtKB-UniRule"/>
</dbReference>
<keyword evidence="2 9" id="KW-0808">Transferase</keyword>
<dbReference type="SUPFAM" id="SSF52374">
    <property type="entry name" value="Nucleotidylyl transferase"/>
    <property type="match status" value="1"/>
</dbReference>
<comment type="catalytic activity">
    <reaction evidence="8 9">
        <text>(R)-4'-phosphopantetheine + ATP + H(+) = 3'-dephospho-CoA + diphosphate</text>
        <dbReference type="Rhea" id="RHEA:19801"/>
        <dbReference type="ChEBI" id="CHEBI:15378"/>
        <dbReference type="ChEBI" id="CHEBI:30616"/>
        <dbReference type="ChEBI" id="CHEBI:33019"/>
        <dbReference type="ChEBI" id="CHEBI:57328"/>
        <dbReference type="ChEBI" id="CHEBI:61723"/>
        <dbReference type="EC" id="2.7.7.3"/>
    </reaction>
</comment>
<feature type="binding site" evidence="9">
    <location>
        <position position="73"/>
    </location>
    <ligand>
        <name>substrate</name>
    </ligand>
</feature>
<dbReference type="KEGG" id="ccot:CCAX7_42840"/>
<evidence type="ECO:0000256" key="8">
    <source>
        <dbReference type="ARBA" id="ARBA00029346"/>
    </source>
</evidence>
<comment type="pathway">
    <text evidence="9">Cofactor biosynthesis; coenzyme A biosynthesis; CoA from (R)-pantothenate: step 4/5.</text>
</comment>
<dbReference type="GO" id="GO:0005524">
    <property type="term" value="F:ATP binding"/>
    <property type="evidence" value="ECO:0007669"/>
    <property type="project" value="UniProtKB-KW"/>
</dbReference>
<keyword evidence="6 9" id="KW-0460">Magnesium</keyword>
<comment type="function">
    <text evidence="9">Reversibly transfers an adenylyl group from ATP to 4'-phosphopantetheine, yielding dephospho-CoA (dPCoA) and pyrophosphate.</text>
</comment>
<dbReference type="InterPro" id="IPR014729">
    <property type="entry name" value="Rossmann-like_a/b/a_fold"/>
</dbReference>
<sequence>MIAVYPGSFDPVTSGHFDIIKRAAAMYDEVVVLVAVNSSKSPMFGIAERVQMLETTCRELENVSVERLENALLVDFAVARGAQVIVKGLRAVSDFEYEFQMAMLNRRLQPAVETVFLMAAAEHSFLSSSIVKEIGRLGGQIEGLAPDAVLSFLKQSFANV</sequence>
<protein>
    <recommendedName>
        <fullName evidence="9">Phosphopantetheine adenylyltransferase</fullName>
        <ecNumber evidence="9">2.7.7.3</ecNumber>
    </recommendedName>
    <alternativeName>
        <fullName evidence="9">Dephospho-CoA pyrophosphorylase</fullName>
    </alternativeName>
    <alternativeName>
        <fullName evidence="9">Pantetheine-phosphate adenylyltransferase</fullName>
        <shortName evidence="9">PPAT</shortName>
    </alternativeName>
</protein>
<dbReference type="Pfam" id="PF01467">
    <property type="entry name" value="CTP_transf_like"/>
    <property type="match status" value="1"/>
</dbReference>
<feature type="binding site" evidence="9">
    <location>
        <position position="98"/>
    </location>
    <ligand>
        <name>ATP</name>
        <dbReference type="ChEBI" id="CHEBI:30616"/>
    </ligand>
</feature>
<dbReference type="AlphaFoldDB" id="A0A402CXM7"/>
<dbReference type="NCBIfam" id="TIGR01510">
    <property type="entry name" value="coaD_prev_kdtB"/>
    <property type="match status" value="1"/>
</dbReference>
<feature type="binding site" evidence="9">
    <location>
        <position position="16"/>
    </location>
    <ligand>
        <name>ATP</name>
        <dbReference type="ChEBI" id="CHEBI:30616"/>
    </ligand>
</feature>
<keyword evidence="5 9" id="KW-0067">ATP-binding</keyword>
<feature type="binding site" evidence="9">
    <location>
        <position position="87"/>
    </location>
    <ligand>
        <name>substrate</name>
    </ligand>
</feature>
<evidence type="ECO:0000313" key="11">
    <source>
        <dbReference type="Proteomes" id="UP000287394"/>
    </source>
</evidence>
<dbReference type="RefSeq" id="WP_119322074.1">
    <property type="nucleotide sequence ID" value="NZ_AP025739.1"/>
</dbReference>
<feature type="binding site" evidence="9">
    <location>
        <position position="8"/>
    </location>
    <ligand>
        <name>substrate</name>
    </ligand>
</feature>
<dbReference type="GO" id="GO:0004595">
    <property type="term" value="F:pantetheine-phosphate adenylyltransferase activity"/>
    <property type="evidence" value="ECO:0007669"/>
    <property type="project" value="UniProtKB-UniRule"/>
</dbReference>
<feature type="binding site" evidence="9">
    <location>
        <begin position="8"/>
        <end position="9"/>
    </location>
    <ligand>
        <name>ATP</name>
        <dbReference type="ChEBI" id="CHEBI:30616"/>
    </ligand>
</feature>
<gene>
    <name evidence="9 10" type="primary">coaD</name>
    <name evidence="10" type="ORF">CCAX7_42840</name>
</gene>
<evidence type="ECO:0000256" key="9">
    <source>
        <dbReference type="HAMAP-Rule" id="MF_00151"/>
    </source>
</evidence>
<evidence type="ECO:0000256" key="1">
    <source>
        <dbReference type="ARBA" id="ARBA00022490"/>
    </source>
</evidence>
<dbReference type="Proteomes" id="UP000287394">
    <property type="component" value="Chromosome"/>
</dbReference>
<keyword evidence="3 9" id="KW-0548">Nucleotidyltransferase</keyword>
<dbReference type="PANTHER" id="PTHR21342">
    <property type="entry name" value="PHOSPHOPANTETHEINE ADENYLYLTRANSFERASE"/>
    <property type="match status" value="1"/>
</dbReference>
<comment type="cofactor">
    <cofactor evidence="9">
        <name>Mg(2+)</name>
        <dbReference type="ChEBI" id="CHEBI:18420"/>
    </cofactor>
</comment>
<feature type="binding site" evidence="9">
    <location>
        <begin position="88"/>
        <end position="90"/>
    </location>
    <ligand>
        <name>ATP</name>
        <dbReference type="ChEBI" id="CHEBI:30616"/>
    </ligand>
</feature>
<dbReference type="OrthoDB" id="9806661at2"/>
<dbReference type="PRINTS" id="PR01020">
    <property type="entry name" value="LPSBIOSNTHSS"/>
</dbReference>
<comment type="similarity">
    <text evidence="9">Belongs to the bacterial CoaD family.</text>
</comment>
<dbReference type="CDD" id="cd02163">
    <property type="entry name" value="PPAT"/>
    <property type="match status" value="1"/>
</dbReference>
<organism evidence="10 11">
    <name type="scientific">Capsulimonas corticalis</name>
    <dbReference type="NCBI Taxonomy" id="2219043"/>
    <lineage>
        <taxon>Bacteria</taxon>
        <taxon>Bacillati</taxon>
        <taxon>Armatimonadota</taxon>
        <taxon>Armatimonadia</taxon>
        <taxon>Capsulimonadales</taxon>
        <taxon>Capsulimonadaceae</taxon>
        <taxon>Capsulimonas</taxon>
    </lineage>
</organism>
<dbReference type="NCBIfam" id="TIGR00125">
    <property type="entry name" value="cyt_tran_rel"/>
    <property type="match status" value="1"/>
</dbReference>
<evidence type="ECO:0000256" key="4">
    <source>
        <dbReference type="ARBA" id="ARBA00022741"/>
    </source>
</evidence>
<dbReference type="EC" id="2.7.7.3" evidence="9"/>
<dbReference type="EMBL" id="AP025739">
    <property type="protein sequence ID" value="BDI32233.1"/>
    <property type="molecule type" value="Genomic_DNA"/>
</dbReference>
<evidence type="ECO:0000256" key="2">
    <source>
        <dbReference type="ARBA" id="ARBA00022679"/>
    </source>
</evidence>
<dbReference type="Gene3D" id="3.40.50.620">
    <property type="entry name" value="HUPs"/>
    <property type="match status" value="1"/>
</dbReference>
<accession>A0A402CXM7</accession>
<keyword evidence="4 9" id="KW-0547">Nucleotide-binding</keyword>
<comment type="subcellular location">
    <subcellularLocation>
        <location evidence="9">Cytoplasm</location>
    </subcellularLocation>
</comment>
<feature type="site" description="Transition state stabilizer" evidence="9">
    <location>
        <position position="16"/>
    </location>
</feature>
<evidence type="ECO:0000313" key="10">
    <source>
        <dbReference type="EMBL" id="BDI32233.1"/>
    </source>
</evidence>
<comment type="subunit">
    <text evidence="9">Homohexamer.</text>
</comment>
<evidence type="ECO:0000256" key="7">
    <source>
        <dbReference type="ARBA" id="ARBA00022993"/>
    </source>
</evidence>
<feature type="binding site" evidence="9">
    <location>
        <position position="40"/>
    </location>
    <ligand>
        <name>substrate</name>
    </ligand>
</feature>
<evidence type="ECO:0000256" key="5">
    <source>
        <dbReference type="ARBA" id="ARBA00022840"/>
    </source>
</evidence>
<dbReference type="GO" id="GO:0005737">
    <property type="term" value="C:cytoplasm"/>
    <property type="evidence" value="ECO:0007669"/>
    <property type="project" value="UniProtKB-SubCell"/>
</dbReference>
<feature type="binding site" evidence="9">
    <location>
        <begin position="123"/>
        <end position="129"/>
    </location>
    <ligand>
        <name>ATP</name>
        <dbReference type="ChEBI" id="CHEBI:30616"/>
    </ligand>
</feature>
<keyword evidence="7 9" id="KW-0173">Coenzyme A biosynthesis</keyword>